<protein>
    <submittedName>
        <fullName evidence="2">DUF6434 domain-containing protein</fullName>
    </submittedName>
</protein>
<dbReference type="InterPro" id="IPR045492">
    <property type="entry name" value="DUF6434"/>
</dbReference>
<evidence type="ECO:0000313" key="2">
    <source>
        <dbReference type="EMBL" id="MDA5400460.1"/>
    </source>
</evidence>
<evidence type="ECO:0000259" key="1">
    <source>
        <dbReference type="Pfam" id="PF20026"/>
    </source>
</evidence>
<dbReference type="RefSeq" id="WP_267992046.1">
    <property type="nucleotide sequence ID" value="NZ_JAPJZI010000001.1"/>
</dbReference>
<dbReference type="AlphaFoldDB" id="A0A9X3UKT4"/>
<dbReference type="EMBL" id="JAPJZI010000001">
    <property type="protein sequence ID" value="MDA5400460.1"/>
    <property type="molecule type" value="Genomic_DNA"/>
</dbReference>
<keyword evidence="3" id="KW-1185">Reference proteome</keyword>
<proteinExistence type="predicted"/>
<dbReference type="Pfam" id="PF20026">
    <property type="entry name" value="DUF6434"/>
    <property type="match status" value="1"/>
</dbReference>
<feature type="domain" description="DUF6434" evidence="1">
    <location>
        <begin position="77"/>
        <end position="139"/>
    </location>
</feature>
<gene>
    <name evidence="2" type="ORF">OQ273_17930</name>
</gene>
<accession>A0A9X3UKT4</accession>
<comment type="caution">
    <text evidence="2">The sequence shown here is derived from an EMBL/GenBank/DDBJ whole genome shotgun (WGS) entry which is preliminary data.</text>
</comment>
<dbReference type="Pfam" id="PF18953">
    <property type="entry name" value="SAP_new25"/>
    <property type="match status" value="1"/>
</dbReference>
<dbReference type="Proteomes" id="UP001151234">
    <property type="component" value="Unassembled WGS sequence"/>
</dbReference>
<name>A0A9X3UKT4_9HYPH</name>
<organism evidence="2 3">
    <name type="scientific">Hoeflea prorocentri</name>
    <dbReference type="NCBI Taxonomy" id="1922333"/>
    <lineage>
        <taxon>Bacteria</taxon>
        <taxon>Pseudomonadati</taxon>
        <taxon>Pseudomonadota</taxon>
        <taxon>Alphaproteobacteria</taxon>
        <taxon>Hyphomicrobiales</taxon>
        <taxon>Rhizobiaceae</taxon>
        <taxon>Hoeflea</taxon>
    </lineage>
</organism>
<evidence type="ECO:0000313" key="3">
    <source>
        <dbReference type="Proteomes" id="UP001151234"/>
    </source>
</evidence>
<sequence length="208" mass="24286">MQDDEPSDIRPDINRITSGDELKRWYWRKDELIAHARTIGVKTTSGKFVILDRIAHYLDTGETKFPGDEKVRTKSKFDWHSEALTHETVITDSYKNTQNVRRFFKSAVGDQFKFNIAFMEWMKSNTGRTLGDACAAYLQIKDMENTPGYRTRIKDHNQFNQYTRDFLEDNPDLGLSDVRRIWAEKIKRPSATGRHVYDRSDLKLGGED</sequence>
<reference evidence="2" key="1">
    <citation type="submission" date="2022-11" db="EMBL/GenBank/DDBJ databases">
        <title>Draft genome sequence of Hoeflea poritis E7-10 and Hoeflea prorocentri PM5-8, separated from scleractinian coral Porites lutea and marine dinoflagellate.</title>
        <authorList>
            <person name="Zhang G."/>
            <person name="Wei Q."/>
            <person name="Cai L."/>
        </authorList>
    </citation>
    <scope>NUCLEOTIDE SEQUENCE</scope>
    <source>
        <strain evidence="2">PM5-8</strain>
    </source>
</reference>